<dbReference type="InterPro" id="IPR032710">
    <property type="entry name" value="NTF2-like_dom_sf"/>
</dbReference>
<evidence type="ECO:0000259" key="1">
    <source>
        <dbReference type="Pfam" id="PF12680"/>
    </source>
</evidence>
<dbReference type="Proteomes" id="UP000644699">
    <property type="component" value="Unassembled WGS sequence"/>
</dbReference>
<comment type="caution">
    <text evidence="2">The sequence shown here is derived from an EMBL/GenBank/DDBJ whole genome shotgun (WGS) entry which is preliminary data.</text>
</comment>
<evidence type="ECO:0000313" key="3">
    <source>
        <dbReference type="Proteomes" id="UP000644699"/>
    </source>
</evidence>
<reference evidence="2" key="1">
    <citation type="journal article" date="2014" name="Int. J. Syst. Evol. Microbiol.">
        <title>Complete genome sequence of Corynebacterium casei LMG S-19264T (=DSM 44701T), isolated from a smear-ripened cheese.</title>
        <authorList>
            <consortium name="US DOE Joint Genome Institute (JGI-PGF)"/>
            <person name="Walter F."/>
            <person name="Albersmeier A."/>
            <person name="Kalinowski J."/>
            <person name="Ruckert C."/>
        </authorList>
    </citation>
    <scope>NUCLEOTIDE SEQUENCE</scope>
    <source>
        <strain evidence="2">CGMCC 1.15367</strain>
    </source>
</reference>
<reference evidence="2" key="2">
    <citation type="submission" date="2020-09" db="EMBL/GenBank/DDBJ databases">
        <authorList>
            <person name="Sun Q."/>
            <person name="Zhou Y."/>
        </authorList>
    </citation>
    <scope>NUCLEOTIDE SEQUENCE</scope>
    <source>
        <strain evidence="2">CGMCC 1.15367</strain>
    </source>
</reference>
<dbReference type="Pfam" id="PF12680">
    <property type="entry name" value="SnoaL_2"/>
    <property type="match status" value="1"/>
</dbReference>
<accession>A0A917EC70</accession>
<dbReference type="EMBL" id="BMIQ01000009">
    <property type="protein sequence ID" value="GGE20284.1"/>
    <property type="molecule type" value="Genomic_DNA"/>
</dbReference>
<sequence>MSAFDPVDAVRRYHRAIADLDFSAIDGFFAEEAVYRSPGTGDIAGRPAILAAFRSYFERWHGQVAEDLLIEPVGAGGARSLWRLDAVEAATGRMRERRGEEIVRFGADGLIVSVDVRDTD</sequence>
<name>A0A917EC70_9HYPH</name>
<dbReference type="AlphaFoldDB" id="A0A917EC70"/>
<keyword evidence="3" id="KW-1185">Reference proteome</keyword>
<protein>
    <recommendedName>
        <fullName evidence="1">SnoaL-like domain-containing protein</fullName>
    </recommendedName>
</protein>
<dbReference type="InterPro" id="IPR037401">
    <property type="entry name" value="SnoaL-like"/>
</dbReference>
<dbReference type="RefSeq" id="WP_188912437.1">
    <property type="nucleotide sequence ID" value="NZ_BMIQ01000009.1"/>
</dbReference>
<feature type="domain" description="SnoaL-like" evidence="1">
    <location>
        <begin position="10"/>
        <end position="113"/>
    </location>
</feature>
<proteinExistence type="predicted"/>
<dbReference type="Gene3D" id="3.10.450.50">
    <property type="match status" value="1"/>
</dbReference>
<evidence type="ECO:0000313" key="2">
    <source>
        <dbReference type="EMBL" id="GGE20284.1"/>
    </source>
</evidence>
<organism evidence="2 3">
    <name type="scientific">Aureimonas endophytica</name>
    <dbReference type="NCBI Taxonomy" id="2027858"/>
    <lineage>
        <taxon>Bacteria</taxon>
        <taxon>Pseudomonadati</taxon>
        <taxon>Pseudomonadota</taxon>
        <taxon>Alphaproteobacteria</taxon>
        <taxon>Hyphomicrobiales</taxon>
        <taxon>Aurantimonadaceae</taxon>
        <taxon>Aureimonas</taxon>
    </lineage>
</organism>
<gene>
    <name evidence="2" type="ORF">GCM10011390_44420</name>
</gene>
<dbReference type="SUPFAM" id="SSF54427">
    <property type="entry name" value="NTF2-like"/>
    <property type="match status" value="1"/>
</dbReference>